<organism evidence="2 3">
    <name type="scientific">Collybiopsis confluens</name>
    <dbReference type="NCBI Taxonomy" id="2823264"/>
    <lineage>
        <taxon>Eukaryota</taxon>
        <taxon>Fungi</taxon>
        <taxon>Dikarya</taxon>
        <taxon>Basidiomycota</taxon>
        <taxon>Agaricomycotina</taxon>
        <taxon>Agaricomycetes</taxon>
        <taxon>Agaricomycetidae</taxon>
        <taxon>Agaricales</taxon>
        <taxon>Marasmiineae</taxon>
        <taxon>Omphalotaceae</taxon>
        <taxon>Collybiopsis</taxon>
    </lineage>
</organism>
<dbReference type="OrthoDB" id="3265692at2759"/>
<comment type="caution">
    <text evidence="2">The sequence shown here is derived from an EMBL/GenBank/DDBJ whole genome shotgun (WGS) entry which is preliminary data.</text>
</comment>
<protein>
    <submittedName>
        <fullName evidence="2">Uncharacterized protein</fullName>
    </submittedName>
</protein>
<gene>
    <name evidence="2" type="ORF">D9757_005804</name>
</gene>
<feature type="compositionally biased region" description="Pro residues" evidence="1">
    <location>
        <begin position="157"/>
        <end position="166"/>
    </location>
</feature>
<feature type="region of interest" description="Disordered" evidence="1">
    <location>
        <begin position="1"/>
        <end position="258"/>
    </location>
</feature>
<feature type="compositionally biased region" description="Polar residues" evidence="1">
    <location>
        <begin position="219"/>
        <end position="234"/>
    </location>
</feature>
<feature type="compositionally biased region" description="Low complexity" evidence="1">
    <location>
        <begin position="42"/>
        <end position="55"/>
    </location>
</feature>
<feature type="compositionally biased region" description="Polar residues" evidence="1">
    <location>
        <begin position="1"/>
        <end position="30"/>
    </location>
</feature>
<feature type="compositionally biased region" description="Basic residues" evidence="1">
    <location>
        <begin position="32"/>
        <end position="41"/>
    </location>
</feature>
<keyword evidence="3" id="KW-1185">Reference proteome</keyword>
<proteinExistence type="predicted"/>
<evidence type="ECO:0000313" key="3">
    <source>
        <dbReference type="Proteomes" id="UP000518752"/>
    </source>
</evidence>
<feature type="compositionally biased region" description="Low complexity" evidence="1">
    <location>
        <begin position="182"/>
        <end position="201"/>
    </location>
</feature>
<feature type="compositionally biased region" description="Polar residues" evidence="1">
    <location>
        <begin position="56"/>
        <end position="81"/>
    </location>
</feature>
<dbReference type="EMBL" id="JAACJN010000033">
    <property type="protein sequence ID" value="KAF5387288.1"/>
    <property type="molecule type" value="Genomic_DNA"/>
</dbReference>
<accession>A0A8H5HPX5</accession>
<sequence>MDTSPHSLGSNYRQRNTLHPSPSAPSSSRLVLSKHHSHAHSRSSSSPSVISDQNSTSMAAKTPANVTSRPNKTSRIMSSVRKSLFVSHSAPPKKLPFDSNTTGMYSTHAERSNQSARFKRRDPSSTPPSIEQIAMGLHISRTPHLRPTPVSNHPYSQRPPLPPPPSRSAMKKPGFSTPSFDPPSASSTTITSSTFPSTPRSNRSLFSLKTRMSRLKPGSTLQPSTMPSSTLSKDSASDLVTPKKAVRFSQSTLALNEQ</sequence>
<name>A0A8H5HPX5_9AGAR</name>
<feature type="compositionally biased region" description="Polar residues" evidence="1">
    <location>
        <begin position="248"/>
        <end position="258"/>
    </location>
</feature>
<evidence type="ECO:0000313" key="2">
    <source>
        <dbReference type="EMBL" id="KAF5387288.1"/>
    </source>
</evidence>
<dbReference type="AlphaFoldDB" id="A0A8H5HPX5"/>
<dbReference type="Proteomes" id="UP000518752">
    <property type="component" value="Unassembled WGS sequence"/>
</dbReference>
<reference evidence="2 3" key="1">
    <citation type="journal article" date="2020" name="ISME J.">
        <title>Uncovering the hidden diversity of litter-decomposition mechanisms in mushroom-forming fungi.</title>
        <authorList>
            <person name="Floudas D."/>
            <person name="Bentzer J."/>
            <person name="Ahren D."/>
            <person name="Johansson T."/>
            <person name="Persson P."/>
            <person name="Tunlid A."/>
        </authorList>
    </citation>
    <scope>NUCLEOTIDE SEQUENCE [LARGE SCALE GENOMIC DNA]</scope>
    <source>
        <strain evidence="2 3">CBS 406.79</strain>
    </source>
</reference>
<evidence type="ECO:0000256" key="1">
    <source>
        <dbReference type="SAM" id="MobiDB-lite"/>
    </source>
</evidence>